<evidence type="ECO:0000313" key="3">
    <source>
        <dbReference type="EMBL" id="CAD8330045.1"/>
    </source>
</evidence>
<dbReference type="AlphaFoldDB" id="A0A7R9ZIQ9"/>
<dbReference type="Pfam" id="PF05866">
    <property type="entry name" value="RusA"/>
    <property type="match status" value="1"/>
</dbReference>
<reference evidence="3" key="1">
    <citation type="submission" date="2021-01" db="EMBL/GenBank/DDBJ databases">
        <authorList>
            <person name="Corre E."/>
            <person name="Pelletier E."/>
            <person name="Niang G."/>
            <person name="Scheremetjew M."/>
            <person name="Finn R."/>
            <person name="Kale V."/>
            <person name="Holt S."/>
            <person name="Cochrane G."/>
            <person name="Meng A."/>
            <person name="Brown T."/>
            <person name="Cohen L."/>
        </authorList>
    </citation>
    <scope>NUCLEOTIDE SEQUENCE</scope>
    <source>
        <strain evidence="3">CCMP3328</strain>
    </source>
</reference>
<dbReference type="GO" id="GO:0000287">
    <property type="term" value="F:magnesium ion binding"/>
    <property type="evidence" value="ECO:0007669"/>
    <property type="project" value="InterPro"/>
</dbReference>
<evidence type="ECO:0000256" key="1">
    <source>
        <dbReference type="SAM" id="MobiDB-lite"/>
    </source>
</evidence>
<dbReference type="EMBL" id="HBEF01003391">
    <property type="protein sequence ID" value="CAD8330045.1"/>
    <property type="molecule type" value="Transcribed_RNA"/>
</dbReference>
<proteinExistence type="predicted"/>
<feature type="compositionally biased region" description="Polar residues" evidence="1">
    <location>
        <begin position="94"/>
        <end position="104"/>
    </location>
</feature>
<dbReference type="Gene3D" id="3.30.1330.70">
    <property type="entry name" value="Holliday junction resolvase RusA"/>
    <property type="match status" value="1"/>
</dbReference>
<feature type="region of interest" description="Disordered" evidence="1">
    <location>
        <begin position="94"/>
        <end position="138"/>
    </location>
</feature>
<dbReference type="SUPFAM" id="SSF103084">
    <property type="entry name" value="Holliday junction resolvase RusA"/>
    <property type="match status" value="1"/>
</dbReference>
<protein>
    <submittedName>
        <fullName evidence="3">Uncharacterized protein</fullName>
    </submittedName>
</protein>
<feature type="signal peptide" evidence="2">
    <location>
        <begin position="1"/>
        <end position="29"/>
    </location>
</feature>
<dbReference type="InterPro" id="IPR008822">
    <property type="entry name" value="Endonuclease_RusA-like"/>
</dbReference>
<dbReference type="InterPro" id="IPR036614">
    <property type="entry name" value="RusA-like_sf"/>
</dbReference>
<dbReference type="GO" id="GO:0006281">
    <property type="term" value="P:DNA repair"/>
    <property type="evidence" value="ECO:0007669"/>
    <property type="project" value="InterPro"/>
</dbReference>
<evidence type="ECO:0000256" key="2">
    <source>
        <dbReference type="SAM" id="SignalP"/>
    </source>
</evidence>
<feature type="chain" id="PRO_5030655283" evidence="2">
    <location>
        <begin position="30"/>
        <end position="338"/>
    </location>
</feature>
<keyword evidence="2" id="KW-0732">Signal</keyword>
<feature type="compositionally biased region" description="Basic residues" evidence="1">
    <location>
        <begin position="113"/>
        <end position="134"/>
    </location>
</feature>
<organism evidence="3">
    <name type="scientific">Craspedostauros australis</name>
    <dbReference type="NCBI Taxonomy" id="1486917"/>
    <lineage>
        <taxon>Eukaryota</taxon>
        <taxon>Sar</taxon>
        <taxon>Stramenopiles</taxon>
        <taxon>Ochrophyta</taxon>
        <taxon>Bacillariophyta</taxon>
        <taxon>Bacillariophyceae</taxon>
        <taxon>Bacillariophycidae</taxon>
        <taxon>Naviculales</taxon>
        <taxon>Naviculaceae</taxon>
        <taxon>Craspedostauros</taxon>
    </lineage>
</organism>
<sequence length="338" mass="38015">MMGTIRNTSGSKLIQLASILMLLLQPASPFLPQPRMRSSKPPSSSSVSIGVLLTWQHNNVCRPRQEQGEIRSALSMPSQRKRTHRLLASTLNGDMSANTETGELTRSLPEIKAKKKGQKKGRKAAVKKKKKTTKPKKEKEVFHWIDSADETILKCANSPQLFRTKIRGEPRPLNRHRTARGHVYNPSAKYQASFCKAVEQQLLAVDDATTPGFGVWKKLSAKSRPTLFGEDQYLAVTIIFRKRRPNHDFVSSRREIGNRKDNAPVALKPIRSDVDNLSKFVFDSLEGLLFENDNQIVSLHAVKIIDDEGLCEGSTEMSFQVVTDDVMEDLLVGSFREY</sequence>
<name>A0A7R9ZIQ9_9STRA</name>
<dbReference type="GO" id="GO:0006310">
    <property type="term" value="P:DNA recombination"/>
    <property type="evidence" value="ECO:0007669"/>
    <property type="project" value="InterPro"/>
</dbReference>
<accession>A0A7R9ZIQ9</accession>
<gene>
    <name evidence="3" type="ORF">CAUS1442_LOCUS2143</name>
</gene>